<dbReference type="CDD" id="cd00598">
    <property type="entry name" value="GH18_chitinase-like"/>
    <property type="match status" value="1"/>
</dbReference>
<dbReference type="Gene3D" id="3.20.20.80">
    <property type="entry name" value="Glycosidases"/>
    <property type="match status" value="1"/>
</dbReference>
<dbReference type="InterPro" id="IPR011583">
    <property type="entry name" value="Chitinase_II/V-like_cat"/>
</dbReference>
<proteinExistence type="predicted"/>
<dbReference type="InterPro" id="IPR001223">
    <property type="entry name" value="Glyco_hydro18_cat"/>
</dbReference>
<keyword evidence="5" id="KW-1185">Reference proteome</keyword>
<dbReference type="PROSITE" id="PS51910">
    <property type="entry name" value="GH18_2"/>
    <property type="match status" value="1"/>
</dbReference>
<dbReference type="InterPro" id="IPR017853">
    <property type="entry name" value="GH"/>
</dbReference>
<evidence type="ECO:0000259" key="3">
    <source>
        <dbReference type="PROSITE" id="PS51910"/>
    </source>
</evidence>
<gene>
    <name evidence="4" type="ORF">M427DRAFT_44842</name>
</gene>
<protein>
    <submittedName>
        <fullName evidence="4">Glycoside hydrolase family 18 protein</fullName>
    </submittedName>
</protein>
<dbReference type="GO" id="GO:0005975">
    <property type="term" value="P:carbohydrate metabolic process"/>
    <property type="evidence" value="ECO:0007669"/>
    <property type="project" value="InterPro"/>
</dbReference>
<dbReference type="InterPro" id="IPR000677">
    <property type="entry name" value="Chitinase-like"/>
</dbReference>
<keyword evidence="4" id="KW-0378">Hydrolase</keyword>
<dbReference type="SUPFAM" id="SSF51445">
    <property type="entry name" value="(Trans)glycosidases"/>
    <property type="match status" value="1"/>
</dbReference>
<dbReference type="SMART" id="SM00636">
    <property type="entry name" value="Glyco_18"/>
    <property type="match status" value="1"/>
</dbReference>
<feature type="compositionally biased region" description="Low complexity" evidence="1">
    <location>
        <begin position="40"/>
        <end position="54"/>
    </location>
</feature>
<evidence type="ECO:0000313" key="5">
    <source>
        <dbReference type="Proteomes" id="UP000070544"/>
    </source>
</evidence>
<dbReference type="EMBL" id="KQ965766">
    <property type="protein sequence ID" value="KXS14884.1"/>
    <property type="molecule type" value="Genomic_DNA"/>
</dbReference>
<dbReference type="PRINTS" id="PR00551">
    <property type="entry name" value="2SGLOBULIN"/>
</dbReference>
<sequence>MQGAILGVGLSTSVSLILLVLLIIVATLVTVVIKNKQNISSSVSPTSPSSSSPNSGGGSKKTQMFASNIVLYAFLNSTATDANATTLKGQIQRLKSKRPGVKVLISIGGGAAGSWSNNLNPTAIKNFINSCGADGFNEDFEANTCWNSGSDCGTKHLSILKRLRAVMPVGKYIASSAMWLNGVATGNAQASLQSGLLDYVMVMSYDTKLVTINYEGAMKEYAKYIDSTKLFVGVEAPVEGWGSHRTTIEECKSVARLAKKLDLAGVFIWHFTKADSSPTAPEMSAAIIA</sequence>
<dbReference type="GO" id="GO:0016787">
    <property type="term" value="F:hydrolase activity"/>
    <property type="evidence" value="ECO:0007669"/>
    <property type="project" value="UniProtKB-KW"/>
</dbReference>
<dbReference type="GO" id="GO:0008061">
    <property type="term" value="F:chitin binding"/>
    <property type="evidence" value="ECO:0007669"/>
    <property type="project" value="InterPro"/>
</dbReference>
<feature type="domain" description="GH18" evidence="3">
    <location>
        <begin position="37"/>
        <end position="289"/>
    </location>
</feature>
<name>A0A139AE66_GONPJ</name>
<dbReference type="AlphaFoldDB" id="A0A139AE66"/>
<dbReference type="Proteomes" id="UP000070544">
    <property type="component" value="Unassembled WGS sequence"/>
</dbReference>
<keyword evidence="2" id="KW-1133">Transmembrane helix</keyword>
<reference evidence="4 5" key="1">
    <citation type="journal article" date="2015" name="Genome Biol. Evol.">
        <title>Phylogenomic analyses indicate that early fungi evolved digesting cell walls of algal ancestors of land plants.</title>
        <authorList>
            <person name="Chang Y."/>
            <person name="Wang S."/>
            <person name="Sekimoto S."/>
            <person name="Aerts A.L."/>
            <person name="Choi C."/>
            <person name="Clum A."/>
            <person name="LaButti K.M."/>
            <person name="Lindquist E.A."/>
            <person name="Yee Ngan C."/>
            <person name="Ohm R.A."/>
            <person name="Salamov A.A."/>
            <person name="Grigoriev I.V."/>
            <person name="Spatafora J.W."/>
            <person name="Berbee M.L."/>
        </authorList>
    </citation>
    <scope>NUCLEOTIDE SEQUENCE [LARGE SCALE GENOMIC DNA]</scope>
    <source>
        <strain evidence="4 5">JEL478</strain>
    </source>
</reference>
<evidence type="ECO:0000256" key="1">
    <source>
        <dbReference type="SAM" id="MobiDB-lite"/>
    </source>
</evidence>
<evidence type="ECO:0000313" key="4">
    <source>
        <dbReference type="EMBL" id="KXS14884.1"/>
    </source>
</evidence>
<organism evidence="4 5">
    <name type="scientific">Gonapodya prolifera (strain JEL478)</name>
    <name type="common">Monoblepharis prolifera</name>
    <dbReference type="NCBI Taxonomy" id="1344416"/>
    <lineage>
        <taxon>Eukaryota</taxon>
        <taxon>Fungi</taxon>
        <taxon>Fungi incertae sedis</taxon>
        <taxon>Chytridiomycota</taxon>
        <taxon>Chytridiomycota incertae sedis</taxon>
        <taxon>Monoblepharidomycetes</taxon>
        <taxon>Monoblepharidales</taxon>
        <taxon>Gonapodyaceae</taxon>
        <taxon>Gonapodya</taxon>
    </lineage>
</organism>
<feature type="transmembrane region" description="Helical" evidence="2">
    <location>
        <begin position="12"/>
        <end position="33"/>
    </location>
</feature>
<dbReference type="Pfam" id="PF00704">
    <property type="entry name" value="Glyco_hydro_18"/>
    <property type="match status" value="1"/>
</dbReference>
<evidence type="ECO:0000256" key="2">
    <source>
        <dbReference type="SAM" id="Phobius"/>
    </source>
</evidence>
<keyword evidence="2" id="KW-0472">Membrane</keyword>
<feature type="region of interest" description="Disordered" evidence="1">
    <location>
        <begin position="40"/>
        <end position="60"/>
    </location>
</feature>
<keyword evidence="2" id="KW-0812">Transmembrane</keyword>
<accession>A0A139AE66</accession>